<dbReference type="GO" id="GO:0003677">
    <property type="term" value="F:DNA binding"/>
    <property type="evidence" value="ECO:0007669"/>
    <property type="project" value="UniProtKB-KW"/>
</dbReference>
<evidence type="ECO:0000256" key="9">
    <source>
        <dbReference type="PIRNR" id="PIRNR006171"/>
    </source>
</evidence>
<dbReference type="GO" id="GO:0005737">
    <property type="term" value="C:cytoplasm"/>
    <property type="evidence" value="ECO:0007669"/>
    <property type="project" value="UniProtKB-SubCell"/>
</dbReference>
<sequence>MIRVLVVDDDFMVARVHTGFVSRVEGFEVVGTCHTGTDAVAAAAALSPDLVLLDLYLPDQFGLDVLAELRSAGHDCDVMVITAAKEADAVRGALRQGVVDYVLKPFGFEDLRERLERYAAQRDALSDAQVRGQEDIDRVLSRGGGGPVAALPKGMSPQTAALVESALRDARGNLSASEAAELVGVSRVSARRYLEYFCSIGQAEVSLRYGSAGRPERRYRWGG</sequence>
<evidence type="ECO:0000256" key="3">
    <source>
        <dbReference type="ARBA" id="ARBA00022553"/>
    </source>
</evidence>
<evidence type="ECO:0000259" key="11">
    <source>
        <dbReference type="PROSITE" id="PS50110"/>
    </source>
</evidence>
<evidence type="ECO:0000256" key="7">
    <source>
        <dbReference type="ARBA" id="ARBA00023159"/>
    </source>
</evidence>
<dbReference type="InterPro" id="IPR051271">
    <property type="entry name" value="2C-system_Tx_regulators"/>
</dbReference>
<keyword evidence="7 9" id="KW-0010">Activator</keyword>
<evidence type="ECO:0000256" key="10">
    <source>
        <dbReference type="PROSITE-ProRule" id="PRU00169"/>
    </source>
</evidence>
<keyword evidence="2 9" id="KW-0963">Cytoplasm</keyword>
<dbReference type="InterPro" id="IPR011006">
    <property type="entry name" value="CheY-like_superfamily"/>
</dbReference>
<keyword evidence="3 10" id="KW-0597">Phosphoprotein</keyword>
<dbReference type="PROSITE" id="PS50110">
    <property type="entry name" value="RESPONSE_REGULATORY"/>
    <property type="match status" value="1"/>
</dbReference>
<evidence type="ECO:0000256" key="8">
    <source>
        <dbReference type="ARBA" id="ARBA00023163"/>
    </source>
</evidence>
<proteinExistence type="predicted"/>
<evidence type="ECO:0000256" key="1">
    <source>
        <dbReference type="ARBA" id="ARBA00004496"/>
    </source>
</evidence>
<dbReference type="GO" id="GO:0000156">
    <property type="term" value="F:phosphorelay response regulator activity"/>
    <property type="evidence" value="ECO:0007669"/>
    <property type="project" value="TreeGrafter"/>
</dbReference>
<dbReference type="SMART" id="SM00448">
    <property type="entry name" value="REC"/>
    <property type="match status" value="1"/>
</dbReference>
<evidence type="ECO:0000256" key="4">
    <source>
        <dbReference type="ARBA" id="ARBA00023012"/>
    </source>
</evidence>
<dbReference type="PANTHER" id="PTHR45526">
    <property type="entry name" value="TRANSCRIPTIONAL REGULATORY PROTEIN DPIA"/>
    <property type="match status" value="1"/>
</dbReference>
<dbReference type="Gene3D" id="3.40.50.2300">
    <property type="match status" value="1"/>
</dbReference>
<keyword evidence="5 9" id="KW-0805">Transcription regulation</keyword>
<dbReference type="PANTHER" id="PTHR45526:SF1">
    <property type="entry name" value="TRANSCRIPTIONAL REGULATORY PROTEIN DCUR-RELATED"/>
    <property type="match status" value="1"/>
</dbReference>
<evidence type="ECO:0000256" key="6">
    <source>
        <dbReference type="ARBA" id="ARBA00023125"/>
    </source>
</evidence>
<dbReference type="PIRSF" id="PIRSF006171">
    <property type="entry name" value="RR_citrat_malat"/>
    <property type="match status" value="1"/>
</dbReference>
<organism evidence="12">
    <name type="scientific">Pedococcus sp. KACC 23699</name>
    <dbReference type="NCBI Taxonomy" id="3149228"/>
    <lineage>
        <taxon>Bacteria</taxon>
        <taxon>Bacillati</taxon>
        <taxon>Actinomycetota</taxon>
        <taxon>Actinomycetes</taxon>
        <taxon>Micrococcales</taxon>
        <taxon>Intrasporangiaceae</taxon>
        <taxon>Pedococcus</taxon>
    </lineage>
</organism>
<name>A0AAU7JXJ3_9MICO</name>
<dbReference type="AlphaFoldDB" id="A0AAU7JXJ3"/>
<gene>
    <name evidence="12" type="ORF">ABEG17_07310</name>
</gene>
<evidence type="ECO:0000256" key="2">
    <source>
        <dbReference type="ARBA" id="ARBA00022490"/>
    </source>
</evidence>
<evidence type="ECO:0000256" key="5">
    <source>
        <dbReference type="ARBA" id="ARBA00023015"/>
    </source>
</evidence>
<dbReference type="InterPro" id="IPR001789">
    <property type="entry name" value="Sig_transdc_resp-reg_receiver"/>
</dbReference>
<dbReference type="CDD" id="cd19925">
    <property type="entry name" value="REC_citrate_TCS"/>
    <property type="match status" value="1"/>
</dbReference>
<feature type="modified residue" description="4-aspartylphosphate" evidence="10">
    <location>
        <position position="54"/>
    </location>
</feature>
<comment type="subcellular location">
    <subcellularLocation>
        <location evidence="1 9">Cytoplasm</location>
    </subcellularLocation>
</comment>
<keyword evidence="8 9" id="KW-0804">Transcription</keyword>
<accession>A0AAU7JXJ3</accession>
<dbReference type="EMBL" id="CP157483">
    <property type="protein sequence ID" value="XBO45136.1"/>
    <property type="molecule type" value="Genomic_DNA"/>
</dbReference>
<reference evidence="12" key="1">
    <citation type="submission" date="2024-05" db="EMBL/GenBank/DDBJ databases">
        <authorList>
            <person name="Kim S."/>
            <person name="Heo J."/>
            <person name="Choi H."/>
            <person name="Choi Y."/>
            <person name="Kwon S.-W."/>
            <person name="Kim Y."/>
        </authorList>
    </citation>
    <scope>NUCLEOTIDE SEQUENCE</scope>
    <source>
        <strain evidence="12">KACC 23699</strain>
    </source>
</reference>
<keyword evidence="4 9" id="KW-0902">Two-component regulatory system</keyword>
<feature type="domain" description="Response regulatory" evidence="11">
    <location>
        <begin position="3"/>
        <end position="119"/>
    </location>
</feature>
<dbReference type="RefSeq" id="WP_406832621.1">
    <property type="nucleotide sequence ID" value="NZ_CP157483.1"/>
</dbReference>
<keyword evidence="6 9" id="KW-0238">DNA-binding</keyword>
<evidence type="ECO:0000313" key="12">
    <source>
        <dbReference type="EMBL" id="XBO45136.1"/>
    </source>
</evidence>
<dbReference type="Pfam" id="PF00072">
    <property type="entry name" value="Response_reg"/>
    <property type="match status" value="1"/>
</dbReference>
<dbReference type="GO" id="GO:0003700">
    <property type="term" value="F:DNA-binding transcription factor activity"/>
    <property type="evidence" value="ECO:0007669"/>
    <property type="project" value="InterPro"/>
</dbReference>
<dbReference type="SUPFAM" id="SSF52172">
    <property type="entry name" value="CheY-like"/>
    <property type="match status" value="1"/>
</dbReference>
<protein>
    <recommendedName>
        <fullName evidence="9">Transcriptional regulatory protein</fullName>
    </recommendedName>
</protein>
<dbReference type="InterPro" id="IPR024187">
    <property type="entry name" value="Sig_transdc_resp-reg_cit/mal"/>
</dbReference>